<dbReference type="Proteomes" id="UP000298484">
    <property type="component" value="Unassembled WGS sequence"/>
</dbReference>
<dbReference type="Gene3D" id="1.20.1560.10">
    <property type="entry name" value="ABC transporter type 1, transmembrane domain"/>
    <property type="match status" value="1"/>
</dbReference>
<evidence type="ECO:0000256" key="7">
    <source>
        <dbReference type="ARBA" id="ARBA00022989"/>
    </source>
</evidence>
<dbReference type="PROSITE" id="PS50893">
    <property type="entry name" value="ABC_TRANSPORTER_2"/>
    <property type="match status" value="1"/>
</dbReference>
<dbReference type="InterPro" id="IPR017871">
    <property type="entry name" value="ABC_transporter-like_CS"/>
</dbReference>
<comment type="subcellular location">
    <subcellularLocation>
        <location evidence="1">Cell membrane</location>
        <topology evidence="1">Multi-pass membrane protein</topology>
    </subcellularLocation>
</comment>
<evidence type="ECO:0000256" key="3">
    <source>
        <dbReference type="ARBA" id="ARBA00022475"/>
    </source>
</evidence>
<dbReference type="InterPro" id="IPR003439">
    <property type="entry name" value="ABC_transporter-like_ATP-bd"/>
</dbReference>
<dbReference type="SUPFAM" id="SSF90123">
    <property type="entry name" value="ABC transporter transmembrane region"/>
    <property type="match status" value="1"/>
</dbReference>
<dbReference type="InterPro" id="IPR036640">
    <property type="entry name" value="ABC1_TM_sf"/>
</dbReference>
<evidence type="ECO:0000313" key="12">
    <source>
        <dbReference type="EMBL" id="TFJ93633.1"/>
    </source>
</evidence>
<gene>
    <name evidence="12" type="ORF">E4U82_06660</name>
</gene>
<evidence type="ECO:0000259" key="11">
    <source>
        <dbReference type="PROSITE" id="PS50929"/>
    </source>
</evidence>
<keyword evidence="13" id="KW-1185">Reference proteome</keyword>
<dbReference type="GO" id="GO:0005886">
    <property type="term" value="C:plasma membrane"/>
    <property type="evidence" value="ECO:0007669"/>
    <property type="project" value="UniProtKB-SubCell"/>
</dbReference>
<evidence type="ECO:0000256" key="1">
    <source>
        <dbReference type="ARBA" id="ARBA00004651"/>
    </source>
</evidence>
<evidence type="ECO:0000256" key="4">
    <source>
        <dbReference type="ARBA" id="ARBA00022692"/>
    </source>
</evidence>
<dbReference type="SUPFAM" id="SSF52540">
    <property type="entry name" value="P-loop containing nucleoside triphosphate hydrolases"/>
    <property type="match status" value="1"/>
</dbReference>
<protein>
    <submittedName>
        <fullName evidence="12">ABC transporter ATP-binding protein</fullName>
    </submittedName>
</protein>
<feature type="transmembrane region" description="Helical" evidence="9">
    <location>
        <begin position="52"/>
        <end position="85"/>
    </location>
</feature>
<evidence type="ECO:0000256" key="6">
    <source>
        <dbReference type="ARBA" id="ARBA00022840"/>
    </source>
</evidence>
<dbReference type="Gene3D" id="3.40.50.300">
    <property type="entry name" value="P-loop containing nucleotide triphosphate hydrolases"/>
    <property type="match status" value="1"/>
</dbReference>
<reference evidence="12 13" key="1">
    <citation type="submission" date="2019-03" db="EMBL/GenBank/DDBJ databases">
        <title>Genome sequence of Lentibacillus salicampi ATCC BAA-719.</title>
        <authorList>
            <person name="Maclea K.S."/>
            <person name="Simoes Junior M."/>
        </authorList>
    </citation>
    <scope>NUCLEOTIDE SEQUENCE [LARGE SCALE GENOMIC DNA]</scope>
    <source>
        <strain evidence="12 13">ATCC BAA-719</strain>
    </source>
</reference>
<dbReference type="PANTHER" id="PTHR43394:SF1">
    <property type="entry name" value="ATP-BINDING CASSETTE SUB-FAMILY B MEMBER 10, MITOCHONDRIAL"/>
    <property type="match status" value="1"/>
</dbReference>
<evidence type="ECO:0000259" key="10">
    <source>
        <dbReference type="PROSITE" id="PS50893"/>
    </source>
</evidence>
<dbReference type="GO" id="GO:0005524">
    <property type="term" value="F:ATP binding"/>
    <property type="evidence" value="ECO:0007669"/>
    <property type="project" value="UniProtKB-KW"/>
</dbReference>
<keyword evidence="8 9" id="KW-0472">Membrane</keyword>
<keyword evidence="2" id="KW-0813">Transport</keyword>
<evidence type="ECO:0000256" key="9">
    <source>
        <dbReference type="SAM" id="Phobius"/>
    </source>
</evidence>
<dbReference type="Pfam" id="PF00005">
    <property type="entry name" value="ABC_tran"/>
    <property type="match status" value="1"/>
</dbReference>
<sequence>MKHVLSFLKPYKIPITVAYALTLIELMVELLLPFFLGKMINDGVVNQNISTIIIWGSIMIGMAFAAFIAGIFNSFYAAHTGLGFAYDIRRQLFRKIQDFSFANLNRFPTSGLVTRFSNDVRQLQNTVFMALRIMAKAPLIVMGGVIMAFIVSPRLALIFLITVPLLVGFILWVLKMAARLFDRVQRNVDYVNQVMQENLAGMRLIKAFVRRDHEESRFMDANAHLAYIMRKTFRFIEASMPILLFVMNMSLIFIIWHGNTLAISGDTNTGDVVAVVNYAMRVAMSISMFTFIIMGFSRAKASAERLDEVLRVNVDLMDHTDADDHLTVQDGKITFDHVSFAYPNMPDYALKSISFTVNPNEKLAVMGATGSGKTSLFQLIPHLYDANQGTVYIDERPINQYKLEHVRLSIGYVPQNPLLFTGTVTDNIAWGKTNASRNDVVQAAKDAQIHETIMDLPNDYNTKIGQKGVNLSGGQKQRISIARALIRQPKILMLDDSTSALDLATESRLLEAIRTYNCTTLMITQKVSTAMNADRILLLDYGETLAIGTHDELLHDTALYRQIVASQFGKEYAYADQSL</sequence>
<keyword evidence="5" id="KW-0547">Nucleotide-binding</keyword>
<keyword evidence="3" id="KW-1003">Cell membrane</keyword>
<feature type="transmembrane region" description="Helical" evidence="9">
    <location>
        <begin position="238"/>
        <end position="258"/>
    </location>
</feature>
<dbReference type="SMART" id="SM00382">
    <property type="entry name" value="AAA"/>
    <property type="match status" value="1"/>
</dbReference>
<comment type="caution">
    <text evidence="12">The sequence shown here is derived from an EMBL/GenBank/DDBJ whole genome shotgun (WGS) entry which is preliminary data.</text>
</comment>
<dbReference type="OrthoDB" id="9770415at2"/>
<dbReference type="PROSITE" id="PS00211">
    <property type="entry name" value="ABC_TRANSPORTER_1"/>
    <property type="match status" value="1"/>
</dbReference>
<evidence type="ECO:0000256" key="5">
    <source>
        <dbReference type="ARBA" id="ARBA00022741"/>
    </source>
</evidence>
<dbReference type="AlphaFoldDB" id="A0A4Y9ACV7"/>
<dbReference type="EMBL" id="SRHY01000005">
    <property type="protein sequence ID" value="TFJ93633.1"/>
    <property type="molecule type" value="Genomic_DNA"/>
</dbReference>
<evidence type="ECO:0000256" key="8">
    <source>
        <dbReference type="ARBA" id="ARBA00023136"/>
    </source>
</evidence>
<dbReference type="RefSeq" id="WP_135109359.1">
    <property type="nucleotide sequence ID" value="NZ_SRHY01000005.1"/>
</dbReference>
<keyword evidence="6 12" id="KW-0067">ATP-binding</keyword>
<dbReference type="GO" id="GO:0015421">
    <property type="term" value="F:ABC-type oligopeptide transporter activity"/>
    <property type="evidence" value="ECO:0007669"/>
    <property type="project" value="TreeGrafter"/>
</dbReference>
<feature type="transmembrane region" description="Helical" evidence="9">
    <location>
        <begin position="130"/>
        <end position="150"/>
    </location>
</feature>
<accession>A0A4Y9ACV7</accession>
<dbReference type="PANTHER" id="PTHR43394">
    <property type="entry name" value="ATP-DEPENDENT PERMEASE MDL1, MITOCHONDRIAL"/>
    <property type="match status" value="1"/>
</dbReference>
<organism evidence="12 13">
    <name type="scientific">Lentibacillus salicampi</name>
    <dbReference type="NCBI Taxonomy" id="175306"/>
    <lineage>
        <taxon>Bacteria</taxon>
        <taxon>Bacillati</taxon>
        <taxon>Bacillota</taxon>
        <taxon>Bacilli</taxon>
        <taxon>Bacillales</taxon>
        <taxon>Bacillaceae</taxon>
        <taxon>Lentibacillus</taxon>
    </lineage>
</organism>
<feature type="transmembrane region" description="Helical" evidence="9">
    <location>
        <begin position="156"/>
        <end position="174"/>
    </location>
</feature>
<evidence type="ECO:0000313" key="13">
    <source>
        <dbReference type="Proteomes" id="UP000298484"/>
    </source>
</evidence>
<dbReference type="Pfam" id="PF00664">
    <property type="entry name" value="ABC_membrane"/>
    <property type="match status" value="1"/>
</dbReference>
<evidence type="ECO:0000256" key="2">
    <source>
        <dbReference type="ARBA" id="ARBA00022448"/>
    </source>
</evidence>
<feature type="domain" description="ABC transporter" evidence="10">
    <location>
        <begin position="333"/>
        <end position="566"/>
    </location>
</feature>
<dbReference type="FunFam" id="3.40.50.300:FF:000221">
    <property type="entry name" value="Multidrug ABC transporter ATP-binding protein"/>
    <property type="match status" value="1"/>
</dbReference>
<keyword evidence="4 9" id="KW-0812">Transmembrane</keyword>
<dbReference type="InterPro" id="IPR027417">
    <property type="entry name" value="P-loop_NTPase"/>
</dbReference>
<name>A0A4Y9ACV7_9BACI</name>
<dbReference type="CDD" id="cd18548">
    <property type="entry name" value="ABC_6TM_Tm287_like"/>
    <property type="match status" value="1"/>
</dbReference>
<dbReference type="GO" id="GO:0016887">
    <property type="term" value="F:ATP hydrolysis activity"/>
    <property type="evidence" value="ECO:0007669"/>
    <property type="project" value="InterPro"/>
</dbReference>
<keyword evidence="7 9" id="KW-1133">Transmembrane helix</keyword>
<dbReference type="InterPro" id="IPR003593">
    <property type="entry name" value="AAA+_ATPase"/>
</dbReference>
<dbReference type="InterPro" id="IPR011527">
    <property type="entry name" value="ABC1_TM_dom"/>
</dbReference>
<feature type="domain" description="ABC transmembrane type-1" evidence="11">
    <location>
        <begin position="20"/>
        <end position="298"/>
    </location>
</feature>
<feature type="transmembrane region" description="Helical" evidence="9">
    <location>
        <begin position="278"/>
        <end position="296"/>
    </location>
</feature>
<feature type="transmembrane region" description="Helical" evidence="9">
    <location>
        <begin position="12"/>
        <end position="32"/>
    </location>
</feature>
<dbReference type="InterPro" id="IPR039421">
    <property type="entry name" value="Type_1_exporter"/>
</dbReference>
<proteinExistence type="predicted"/>
<dbReference type="PROSITE" id="PS50929">
    <property type="entry name" value="ABC_TM1F"/>
    <property type="match status" value="1"/>
</dbReference>